<accession>A0A7W5DQH2</accession>
<keyword evidence="2" id="KW-0132">Cell division</keyword>
<dbReference type="Proteomes" id="UP000544222">
    <property type="component" value="Unassembled WGS sequence"/>
</dbReference>
<evidence type="ECO:0000256" key="1">
    <source>
        <dbReference type="SAM" id="Phobius"/>
    </source>
</evidence>
<dbReference type="AlphaFoldDB" id="A0A7W5DQH2"/>
<dbReference type="RefSeq" id="WP_183412567.1">
    <property type="nucleotide sequence ID" value="NZ_JACHYB010000001.1"/>
</dbReference>
<evidence type="ECO:0000313" key="3">
    <source>
        <dbReference type="Proteomes" id="UP000544222"/>
    </source>
</evidence>
<keyword evidence="1" id="KW-1133">Transmembrane helix</keyword>
<organism evidence="2 3">
    <name type="scientific">Microbacter margulisiae</name>
    <dbReference type="NCBI Taxonomy" id="1350067"/>
    <lineage>
        <taxon>Bacteria</taxon>
        <taxon>Pseudomonadati</taxon>
        <taxon>Bacteroidota</taxon>
        <taxon>Bacteroidia</taxon>
        <taxon>Bacteroidales</taxon>
        <taxon>Porphyromonadaceae</taxon>
        <taxon>Microbacter</taxon>
    </lineage>
</organism>
<protein>
    <submittedName>
        <fullName evidence="2">Cell division protein FtsQ</fullName>
    </submittedName>
</protein>
<keyword evidence="3" id="KW-1185">Reference proteome</keyword>
<keyword evidence="1" id="KW-0812">Transmembrane</keyword>
<name>A0A7W5DQH2_9PORP</name>
<gene>
    <name evidence="2" type="ORF">FHX64_000877</name>
</gene>
<evidence type="ECO:0000313" key="2">
    <source>
        <dbReference type="EMBL" id="MBB3186714.1"/>
    </source>
</evidence>
<keyword evidence="2" id="KW-0131">Cell cycle</keyword>
<dbReference type="GO" id="GO:0051301">
    <property type="term" value="P:cell division"/>
    <property type="evidence" value="ECO:0007669"/>
    <property type="project" value="UniProtKB-KW"/>
</dbReference>
<proteinExistence type="predicted"/>
<dbReference type="EMBL" id="JACHYB010000001">
    <property type="protein sequence ID" value="MBB3186714.1"/>
    <property type="molecule type" value="Genomic_DNA"/>
</dbReference>
<feature type="transmembrane region" description="Helical" evidence="1">
    <location>
        <begin position="7"/>
        <end position="28"/>
    </location>
</feature>
<sequence length="252" mass="28903">MKFSWKIIGIIIGCLAVTSYIIAITVIFSGKSAKEICRGVNIVVTDSASANFVTSYEIRQLLKESGISMKGVIMDRLHLSQINRLLSNNSYINQVECYKTLDNKINIRVSQREPIAEVMGITNYYIDNKLNKLPVLRGKPAFVPIISGAVSDTFLQRDLFPFIQFIHQHTFWNAQIEQIYLPSDSIVQLVPRLGDCIINLGTIDRYEQKMNKLMALYQHALNQVGWNRYSYIDLQYTNRVICTKRNLEQQSK</sequence>
<comment type="caution">
    <text evidence="2">The sequence shown here is derived from an EMBL/GenBank/DDBJ whole genome shotgun (WGS) entry which is preliminary data.</text>
</comment>
<reference evidence="2 3" key="1">
    <citation type="submission" date="2020-08" db="EMBL/GenBank/DDBJ databases">
        <title>Genomic Encyclopedia of Type Strains, Phase IV (KMG-IV): sequencing the most valuable type-strain genomes for metagenomic binning, comparative biology and taxonomic classification.</title>
        <authorList>
            <person name="Goeker M."/>
        </authorList>
    </citation>
    <scope>NUCLEOTIDE SEQUENCE [LARGE SCALE GENOMIC DNA]</scope>
    <source>
        <strain evidence="2 3">DSM 27471</strain>
    </source>
</reference>
<keyword evidence="1" id="KW-0472">Membrane</keyword>